<evidence type="ECO:0000256" key="6">
    <source>
        <dbReference type="ARBA" id="ARBA00023002"/>
    </source>
</evidence>
<evidence type="ECO:0000259" key="10">
    <source>
        <dbReference type="PROSITE" id="PS51000"/>
    </source>
</evidence>
<evidence type="ECO:0000313" key="12">
    <source>
        <dbReference type="Proteomes" id="UP000728032"/>
    </source>
</evidence>
<dbReference type="Gene3D" id="3.30.9.10">
    <property type="entry name" value="D-Amino Acid Oxidase, subunit A, domain 2"/>
    <property type="match status" value="1"/>
</dbReference>
<dbReference type="SMART" id="SM01134">
    <property type="entry name" value="DeoRC"/>
    <property type="match status" value="1"/>
</dbReference>
<dbReference type="Pfam" id="PF08220">
    <property type="entry name" value="HTH_DeoR"/>
    <property type="match status" value="1"/>
</dbReference>
<evidence type="ECO:0000256" key="1">
    <source>
        <dbReference type="ARBA" id="ARBA00001974"/>
    </source>
</evidence>
<evidence type="ECO:0000256" key="3">
    <source>
        <dbReference type="ARBA" id="ARBA00013029"/>
    </source>
</evidence>
<evidence type="ECO:0000256" key="8">
    <source>
        <dbReference type="ARBA" id="ARBA00023163"/>
    </source>
</evidence>
<dbReference type="InterPro" id="IPR037171">
    <property type="entry name" value="NagB/RpiA_transferase-like"/>
</dbReference>
<comment type="cofactor">
    <cofactor evidence="1 9">
        <name>FAD</name>
        <dbReference type="ChEBI" id="CHEBI:57692"/>
    </cofactor>
</comment>
<gene>
    <name evidence="11" type="ORF">ONB1V03_LOCUS263</name>
</gene>
<dbReference type="GO" id="GO:0004368">
    <property type="term" value="F:glycerol-3-phosphate dehydrogenase (quinone) activity"/>
    <property type="evidence" value="ECO:0007669"/>
    <property type="project" value="UniProtKB-EC"/>
</dbReference>
<dbReference type="Gene3D" id="1.10.8.870">
    <property type="entry name" value="Alpha-glycerophosphate oxidase, cap domain"/>
    <property type="match status" value="1"/>
</dbReference>
<proteinExistence type="inferred from homology"/>
<dbReference type="InterPro" id="IPR000447">
    <property type="entry name" value="G3P_DH_FAD-dep"/>
</dbReference>
<dbReference type="PRINTS" id="PR01001">
    <property type="entry name" value="FADG3PDH"/>
</dbReference>
<dbReference type="SUPFAM" id="SSF51905">
    <property type="entry name" value="FAD/NAD(P)-binding domain"/>
    <property type="match status" value="1"/>
</dbReference>
<dbReference type="SUPFAM" id="SSF100950">
    <property type="entry name" value="NagB/RpiA/CoA transferase-like"/>
    <property type="match status" value="1"/>
</dbReference>
<evidence type="ECO:0000256" key="2">
    <source>
        <dbReference type="ARBA" id="ARBA00007330"/>
    </source>
</evidence>
<dbReference type="InterPro" id="IPR031656">
    <property type="entry name" value="DAO_C"/>
</dbReference>
<evidence type="ECO:0000256" key="9">
    <source>
        <dbReference type="RuleBase" id="RU361217"/>
    </source>
</evidence>
<dbReference type="Proteomes" id="UP000728032">
    <property type="component" value="Unassembled WGS sequence"/>
</dbReference>
<dbReference type="PROSITE" id="PS00978">
    <property type="entry name" value="FAD_G3PDH_2"/>
    <property type="match status" value="1"/>
</dbReference>
<evidence type="ECO:0000256" key="5">
    <source>
        <dbReference type="ARBA" id="ARBA00022827"/>
    </source>
</evidence>
<reference evidence="11" key="1">
    <citation type="submission" date="2020-11" db="EMBL/GenBank/DDBJ databases">
        <authorList>
            <person name="Tran Van P."/>
        </authorList>
    </citation>
    <scope>NUCLEOTIDE SEQUENCE</scope>
</reference>
<dbReference type="InterPro" id="IPR001034">
    <property type="entry name" value="DeoR_HTH"/>
</dbReference>
<dbReference type="InterPro" id="IPR006076">
    <property type="entry name" value="FAD-dep_OxRdtase"/>
</dbReference>
<dbReference type="EMBL" id="OC914835">
    <property type="protein sequence ID" value="CAD7636559.1"/>
    <property type="molecule type" value="Genomic_DNA"/>
</dbReference>
<organism evidence="11">
    <name type="scientific">Oppiella nova</name>
    <dbReference type="NCBI Taxonomy" id="334625"/>
    <lineage>
        <taxon>Eukaryota</taxon>
        <taxon>Metazoa</taxon>
        <taxon>Ecdysozoa</taxon>
        <taxon>Arthropoda</taxon>
        <taxon>Chelicerata</taxon>
        <taxon>Arachnida</taxon>
        <taxon>Acari</taxon>
        <taxon>Acariformes</taxon>
        <taxon>Sarcoptiformes</taxon>
        <taxon>Oribatida</taxon>
        <taxon>Brachypylina</taxon>
        <taxon>Oppioidea</taxon>
        <taxon>Oppiidae</taxon>
        <taxon>Oppiella</taxon>
    </lineage>
</organism>
<dbReference type="InterPro" id="IPR036390">
    <property type="entry name" value="WH_DNA-bd_sf"/>
</dbReference>
<keyword evidence="7" id="KW-0805">Transcription regulation</keyword>
<dbReference type="Gene3D" id="3.30.750.70">
    <property type="entry name" value="4-hydroxybutyrate coenzyme like domains"/>
    <property type="match status" value="1"/>
</dbReference>
<dbReference type="PRINTS" id="PR00037">
    <property type="entry name" value="HTHLACR"/>
</dbReference>
<dbReference type="NCBIfam" id="NF009906">
    <property type="entry name" value="PRK13369.1"/>
    <property type="match status" value="1"/>
</dbReference>
<dbReference type="OrthoDB" id="264015at2759"/>
<dbReference type="Gene3D" id="3.50.50.60">
    <property type="entry name" value="FAD/NAD(P)-binding domain"/>
    <property type="match status" value="1"/>
</dbReference>
<dbReference type="PROSITE" id="PS00977">
    <property type="entry name" value="FAD_G3PDH_1"/>
    <property type="match status" value="1"/>
</dbReference>
<feature type="domain" description="HTH deoR-type" evidence="10">
    <location>
        <begin position="3"/>
        <end position="58"/>
    </location>
</feature>
<dbReference type="EC" id="1.1.5.3" evidence="3 9"/>
<keyword evidence="12" id="KW-1185">Reference proteome</keyword>
<dbReference type="Pfam" id="PF00455">
    <property type="entry name" value="DeoRC"/>
    <property type="match status" value="1"/>
</dbReference>
<dbReference type="PROSITE" id="PS51000">
    <property type="entry name" value="HTH_DEOR_2"/>
    <property type="match status" value="1"/>
</dbReference>
<evidence type="ECO:0000313" key="11">
    <source>
        <dbReference type="EMBL" id="CAD7636559.1"/>
    </source>
</evidence>
<dbReference type="InterPro" id="IPR014036">
    <property type="entry name" value="DeoR-like_C"/>
</dbReference>
<dbReference type="GO" id="GO:0003700">
    <property type="term" value="F:DNA-binding transcription factor activity"/>
    <property type="evidence" value="ECO:0007669"/>
    <property type="project" value="InterPro"/>
</dbReference>
<dbReference type="AlphaFoldDB" id="A0A7R9L867"/>
<dbReference type="InterPro" id="IPR038299">
    <property type="entry name" value="DAO_C_sf"/>
</dbReference>
<comment type="similarity">
    <text evidence="2 9">Belongs to the FAD-dependent glycerol-3-phosphate dehydrogenase family.</text>
</comment>
<protein>
    <recommendedName>
        <fullName evidence="3 9">Glycerol-3-phosphate dehydrogenase</fullName>
        <ecNumber evidence="3 9">1.1.5.3</ecNumber>
    </recommendedName>
</protein>
<dbReference type="GO" id="GO:0046168">
    <property type="term" value="P:glycerol-3-phosphate catabolic process"/>
    <property type="evidence" value="ECO:0007669"/>
    <property type="project" value="TreeGrafter"/>
</dbReference>
<dbReference type="InterPro" id="IPR036188">
    <property type="entry name" value="FAD/NAD-bd_sf"/>
</dbReference>
<keyword evidence="5" id="KW-0274">FAD</keyword>
<dbReference type="PANTHER" id="PTHR11985:SF15">
    <property type="entry name" value="GLYCEROL-3-PHOSPHATE DEHYDROGENASE, MITOCHONDRIAL"/>
    <property type="match status" value="1"/>
</dbReference>
<comment type="catalytic activity">
    <reaction evidence="9">
        <text>a quinone + sn-glycerol 3-phosphate = dihydroxyacetone phosphate + a quinol</text>
        <dbReference type="Rhea" id="RHEA:18977"/>
        <dbReference type="ChEBI" id="CHEBI:24646"/>
        <dbReference type="ChEBI" id="CHEBI:57597"/>
        <dbReference type="ChEBI" id="CHEBI:57642"/>
        <dbReference type="ChEBI" id="CHEBI:132124"/>
        <dbReference type="EC" id="1.1.5.3"/>
    </reaction>
</comment>
<evidence type="ECO:0000256" key="7">
    <source>
        <dbReference type="ARBA" id="ARBA00023015"/>
    </source>
</evidence>
<keyword evidence="6 9" id="KW-0560">Oxidoreductase</keyword>
<name>A0A7R9L867_9ACAR</name>
<dbReference type="Pfam" id="PF16901">
    <property type="entry name" value="DAO_C"/>
    <property type="match status" value="1"/>
</dbReference>
<evidence type="ECO:0000256" key="4">
    <source>
        <dbReference type="ARBA" id="ARBA00022630"/>
    </source>
</evidence>
<keyword evidence="8" id="KW-0804">Transcription</keyword>
<dbReference type="InterPro" id="IPR036388">
    <property type="entry name" value="WH-like_DNA-bd_sf"/>
</dbReference>
<dbReference type="Gene3D" id="1.10.10.10">
    <property type="entry name" value="Winged helix-like DNA-binding domain superfamily/Winged helix DNA-binding domain"/>
    <property type="match status" value="1"/>
</dbReference>
<dbReference type="SMART" id="SM00420">
    <property type="entry name" value="HTH_DEOR"/>
    <property type="match status" value="1"/>
</dbReference>
<dbReference type="NCBIfam" id="NF008899">
    <property type="entry name" value="PRK12266.1"/>
    <property type="match status" value="1"/>
</dbReference>
<accession>A0A7R9L867</accession>
<dbReference type="SUPFAM" id="SSF46785">
    <property type="entry name" value="Winged helix' DNA-binding domain"/>
    <property type="match status" value="1"/>
</dbReference>
<sequence length="750" mass="84242">MDLMIRQQQTLALVKARGYVSIDEIAQHFAVTPQTVRRDINQLADAGLLRRYHGGAAVDSSVTNTAYSQRISHNLAAKQRIATAVANAVPDHASLFINIGTTTEAIAHALLQHRGLKVITNNLNVAKILSMNDDFEVLIASGKVRPDGGVIGQATSEFFKQFKVDYALIGISGIDEDGTMLDFDFQEVFLAADESKFGRHAMMRLGHLSEIDRLFTNKVPTENYLKQIHAAEVALTVVVAFMTQINEQQTYYDIAVIGGGINGVGIANDAAGRGLSVFLCEKDDLASHTSSASSKLIHGGLRYLEHKEFRLVREALAEREVLLAKAPHIIRPMRFIMPHQPHLRPAWLIRTGLFLYDHLGKREKLAGSHLVEFDPYTSPLKTEITRGFEYSDCAVDDSRLVILNAMQAREKNATVVTQTRCISAQREDSLWNIQFENEQGIYQIQAKALVNAAGPWVAQFIKQELQLKSQYGIRLIQGSHIIVPKIYDGDKAFIMQNDDQRIVFAIPYLNQYTMIGTTDREYLADPNNVEISQQEIDYLLDVSNGHFKVQLTQADIIQTFSGVRPLCDDESDNPAAITRDYTLALSQDHENDAPLLSVFGGKLTTYRRLAESAMEHLQKFFPNAGKAWTEKSLLPGAENLVSVDGLVLEIQNKIKGLDHETAIRWAHAYGTYTWKFLNHSTSFHELGQDFGHGLYAQEVDYLVDQEWAVTSQDILKRRSKLYLKFTEAEIQALDEYLLELHERRLQKDVA</sequence>
<keyword evidence="4 9" id="KW-0285">Flavoprotein</keyword>
<dbReference type="Pfam" id="PF01266">
    <property type="entry name" value="DAO"/>
    <property type="match status" value="1"/>
</dbReference>
<dbReference type="PANTHER" id="PTHR11985">
    <property type="entry name" value="GLYCEROL-3-PHOSPHATE DEHYDROGENASE"/>
    <property type="match status" value="1"/>
</dbReference>
<dbReference type="EMBL" id="CAJPVJ010000010">
    <property type="protein sequence ID" value="CAG2157694.1"/>
    <property type="molecule type" value="Genomic_DNA"/>
</dbReference>